<evidence type="ECO:0000256" key="1">
    <source>
        <dbReference type="SAM" id="Phobius"/>
    </source>
</evidence>
<feature type="transmembrane region" description="Helical" evidence="1">
    <location>
        <begin position="90"/>
        <end position="109"/>
    </location>
</feature>
<dbReference type="EMBL" id="JAMSHT010000001">
    <property type="protein sequence ID" value="MCM8557364.1"/>
    <property type="molecule type" value="Genomic_DNA"/>
</dbReference>
<dbReference type="PANTHER" id="PTHR35519:SF2">
    <property type="entry name" value="PH DOMAIN PROTEIN"/>
    <property type="match status" value="1"/>
</dbReference>
<dbReference type="PANTHER" id="PTHR35519">
    <property type="entry name" value="MEMBRANE PROTEINS"/>
    <property type="match status" value="1"/>
</dbReference>
<keyword evidence="1" id="KW-0472">Membrane</keyword>
<proteinExistence type="predicted"/>
<dbReference type="RefSeq" id="WP_252113369.1">
    <property type="nucleotide sequence ID" value="NZ_JAMSHT010000001.1"/>
</dbReference>
<evidence type="ECO:0000313" key="3">
    <source>
        <dbReference type="Proteomes" id="UP001155128"/>
    </source>
</evidence>
<dbReference type="AlphaFoldDB" id="A0A9X2J224"/>
<name>A0A9X2J224_9SPHN</name>
<feature type="transmembrane region" description="Helical" evidence="1">
    <location>
        <begin position="48"/>
        <end position="70"/>
    </location>
</feature>
<evidence type="ECO:0000313" key="2">
    <source>
        <dbReference type="EMBL" id="MCM8557364.1"/>
    </source>
</evidence>
<dbReference type="Pfam" id="PF13430">
    <property type="entry name" value="DUF4112"/>
    <property type="match status" value="1"/>
</dbReference>
<comment type="caution">
    <text evidence="2">The sequence shown here is derived from an EMBL/GenBank/DDBJ whole genome shotgun (WGS) entry which is preliminary data.</text>
</comment>
<accession>A0A9X2J224</accession>
<sequence length="135" mass="15127">MIDTTDLYDRARLSKEPHDVRKRVERLEALLERLFVVPGIDKPIGLDAILSLIPGVGTISGAALGSYLVWEARNLGLSKWQMARMNLNTLFDMALGAIPFVGVIPDFFFRSNSRNLRIIRKHLDKHHPAEPGAPV</sequence>
<keyword evidence="3" id="KW-1185">Reference proteome</keyword>
<keyword evidence="1" id="KW-0812">Transmembrane</keyword>
<reference evidence="2" key="1">
    <citation type="submission" date="2022-06" db="EMBL/GenBank/DDBJ databases">
        <title>Sphingomicrobium sedimins sp. nov., a marine bacterium isolated from tidal flat.</title>
        <authorList>
            <person name="Kim C.-H."/>
            <person name="Yoo Y."/>
            <person name="Kim J.-J."/>
        </authorList>
    </citation>
    <scope>NUCLEOTIDE SEQUENCE</scope>
    <source>
        <strain evidence="2">GRR-S6-50</strain>
    </source>
</reference>
<dbReference type="Proteomes" id="UP001155128">
    <property type="component" value="Unassembled WGS sequence"/>
</dbReference>
<organism evidence="2 3">
    <name type="scientific">Sphingomicrobium sediminis</name>
    <dbReference type="NCBI Taxonomy" id="2950949"/>
    <lineage>
        <taxon>Bacteria</taxon>
        <taxon>Pseudomonadati</taxon>
        <taxon>Pseudomonadota</taxon>
        <taxon>Alphaproteobacteria</taxon>
        <taxon>Sphingomonadales</taxon>
        <taxon>Sphingomonadaceae</taxon>
        <taxon>Sphingomicrobium</taxon>
    </lineage>
</organism>
<gene>
    <name evidence="2" type="ORF">NDO55_05970</name>
</gene>
<protein>
    <submittedName>
        <fullName evidence="2">DUF4112 domain-containing protein</fullName>
    </submittedName>
</protein>
<dbReference type="InterPro" id="IPR025187">
    <property type="entry name" value="DUF4112"/>
</dbReference>
<keyword evidence="1" id="KW-1133">Transmembrane helix</keyword>